<dbReference type="EMBL" id="CABFNP030000918">
    <property type="protein sequence ID" value="CAI6089130.1"/>
    <property type="molecule type" value="Genomic_DNA"/>
</dbReference>
<feature type="compositionally biased region" description="Basic and acidic residues" evidence="1">
    <location>
        <begin position="211"/>
        <end position="220"/>
    </location>
</feature>
<evidence type="ECO:0000313" key="3">
    <source>
        <dbReference type="EMBL" id="CAI6089130.1"/>
    </source>
</evidence>
<evidence type="ECO:0000256" key="1">
    <source>
        <dbReference type="SAM" id="MobiDB-lite"/>
    </source>
</evidence>
<dbReference type="Gene3D" id="3.40.50.10190">
    <property type="entry name" value="BRCT domain"/>
    <property type="match status" value="1"/>
</dbReference>
<dbReference type="PROSITE" id="PS50172">
    <property type="entry name" value="BRCT"/>
    <property type="match status" value="1"/>
</dbReference>
<dbReference type="InterPro" id="IPR001357">
    <property type="entry name" value="BRCT_dom"/>
</dbReference>
<name>A0AA35Q2I2_9HYPO</name>
<sequence>MTILVANPQLVVENKYSQKVRMAIENKVMIVEPDWLEDSIKNKSFSDPTQYLYDIPPVQGSGSTSDNPLAEVLGPRSESLSAKGATDQSEVAKDQTEGAKDQTEGAKDQSEGAKDQTEGAKDQSEGAKDQSEGAKDQTEGAKDQSKSQSAKGASNVIDLTGLSDQSSESTSVRETSPLVNTRLSDRVSKSPSVRETSPPAPKTGRIPIYENKTRPARESRGPPFGGLLDEAKPFNNIRGRAPPLDRSGYRGNPFFFSSMKYQQLHRGQGGREIREIQCMSISEREI</sequence>
<proteinExistence type="predicted"/>
<feature type="region of interest" description="Disordered" evidence="1">
    <location>
        <begin position="54"/>
        <end position="249"/>
    </location>
</feature>
<feature type="domain" description="BRCT" evidence="2">
    <location>
        <begin position="1"/>
        <end position="53"/>
    </location>
</feature>
<dbReference type="AlphaFoldDB" id="A0AA35Q2I2"/>
<comment type="caution">
    <text evidence="3">The sequence shown here is derived from an EMBL/GenBank/DDBJ whole genome shotgun (WGS) entry which is preliminary data.</text>
</comment>
<feature type="compositionally biased region" description="Polar residues" evidence="1">
    <location>
        <begin position="162"/>
        <end position="182"/>
    </location>
</feature>
<feature type="compositionally biased region" description="Basic and acidic residues" evidence="1">
    <location>
        <begin position="90"/>
        <end position="145"/>
    </location>
</feature>
<reference evidence="3" key="1">
    <citation type="submission" date="2023-01" db="EMBL/GenBank/DDBJ databases">
        <authorList>
            <person name="Piombo E."/>
        </authorList>
    </citation>
    <scope>NUCLEOTIDE SEQUENCE</scope>
</reference>
<gene>
    <name evidence="3" type="ORF">CCHLO57077_00019671</name>
</gene>
<accession>A0AA35Q2I2</accession>
<dbReference type="Proteomes" id="UP001160390">
    <property type="component" value="Unassembled WGS sequence"/>
</dbReference>
<keyword evidence="4" id="KW-1185">Reference proteome</keyword>
<organism evidence="3 4">
    <name type="scientific">Clonostachys chloroleuca</name>
    <dbReference type="NCBI Taxonomy" id="1926264"/>
    <lineage>
        <taxon>Eukaryota</taxon>
        <taxon>Fungi</taxon>
        <taxon>Dikarya</taxon>
        <taxon>Ascomycota</taxon>
        <taxon>Pezizomycotina</taxon>
        <taxon>Sordariomycetes</taxon>
        <taxon>Hypocreomycetidae</taxon>
        <taxon>Hypocreales</taxon>
        <taxon>Bionectriaceae</taxon>
        <taxon>Clonostachys</taxon>
    </lineage>
</organism>
<evidence type="ECO:0000259" key="2">
    <source>
        <dbReference type="PROSITE" id="PS50172"/>
    </source>
</evidence>
<dbReference type="InterPro" id="IPR036420">
    <property type="entry name" value="BRCT_dom_sf"/>
</dbReference>
<dbReference type="SUPFAM" id="SSF52113">
    <property type="entry name" value="BRCT domain"/>
    <property type="match status" value="1"/>
</dbReference>
<evidence type="ECO:0000313" key="4">
    <source>
        <dbReference type="Proteomes" id="UP001160390"/>
    </source>
</evidence>
<protein>
    <recommendedName>
        <fullName evidence="2">BRCT domain-containing protein</fullName>
    </recommendedName>
</protein>